<sequence>MPGAEKVDADATQLAARFRAVRDETERLCAPLAVEDYQLQSMPDCSPPKWHLAHTTWFFETFVLSAHAPEFAPFHPKFNFLFNSYYDAIGDRWPRAARGLLSRPTVAEVYDYRRAVNAQMFALLSGADARALAVVGPLVELGLNHEQQHQELLITDLKHAFGSNPLRPAYAPPERRAPSGAAPPPRWERHAPGVRAVGHTGTGFAFDNEGPAHSVYVHGFEIAARPVNAGEFLRFVLDGGYDRPEFWLSDGWAARRREGWAAPLYWERDDDDWALFTLRGPRPLDPAEPVCHLSYYEADAYARWAGARLPTEFEWEVAAQTRAPTGHFLDSGNLHPAPGGGFYGDVWVWTASPYGAYPGFRPAAGAIGEYNGKFMCNQMVLRGGSCATPAGHARATYRNFFPPDARWQFSGLRLAKDLSA</sequence>
<dbReference type="PANTHER" id="PTHR23150:SF36">
    <property type="entry name" value="HERCYNINE OXYGENASE"/>
    <property type="match status" value="1"/>
</dbReference>
<accession>A0A6M5YQ21</accession>
<evidence type="ECO:0000256" key="3">
    <source>
        <dbReference type="ARBA" id="ARBA00037882"/>
    </source>
</evidence>
<dbReference type="SUPFAM" id="SSF109854">
    <property type="entry name" value="DinB/YfiT-like putative metalloenzymes"/>
    <property type="match status" value="1"/>
</dbReference>
<dbReference type="InterPro" id="IPR051043">
    <property type="entry name" value="Sulfatase_Mod_Factor_Kinase"/>
</dbReference>
<evidence type="ECO:0000259" key="6">
    <source>
        <dbReference type="Pfam" id="PF12867"/>
    </source>
</evidence>
<feature type="region of interest" description="Disordered" evidence="4">
    <location>
        <begin position="168"/>
        <end position="187"/>
    </location>
</feature>
<feature type="domain" description="Sulfatase-modifying factor enzyme-like" evidence="5">
    <location>
        <begin position="192"/>
        <end position="321"/>
    </location>
</feature>
<evidence type="ECO:0000259" key="5">
    <source>
        <dbReference type="Pfam" id="PF03781"/>
    </source>
</evidence>
<dbReference type="InterPro" id="IPR042095">
    <property type="entry name" value="SUMF_sf"/>
</dbReference>
<dbReference type="InterPro" id="IPR016187">
    <property type="entry name" value="CTDL_fold"/>
</dbReference>
<name>A0A6M5YQ21_9BACT</name>
<dbReference type="AlphaFoldDB" id="A0A6M5YQ21"/>
<dbReference type="InterPro" id="IPR005532">
    <property type="entry name" value="SUMF_dom"/>
</dbReference>
<dbReference type="NCBIfam" id="TIGR03440">
    <property type="entry name" value="egtB_TIGR03440"/>
    <property type="match status" value="1"/>
</dbReference>
<dbReference type="KEGG" id="ftj:FTUN_3079"/>
<dbReference type="InterPro" id="IPR034660">
    <property type="entry name" value="DinB/YfiT-like"/>
</dbReference>
<keyword evidence="1" id="KW-0560">Oxidoreductase</keyword>
<dbReference type="Proteomes" id="UP000503447">
    <property type="component" value="Chromosome"/>
</dbReference>
<dbReference type="SUPFAM" id="SSF56436">
    <property type="entry name" value="C-type lectin-like"/>
    <property type="match status" value="1"/>
</dbReference>
<keyword evidence="2" id="KW-0408">Iron</keyword>
<comment type="pathway">
    <text evidence="3">Amino-acid biosynthesis; ergothioneine biosynthesis.</text>
</comment>
<evidence type="ECO:0000256" key="4">
    <source>
        <dbReference type="SAM" id="MobiDB-lite"/>
    </source>
</evidence>
<keyword evidence="8" id="KW-1185">Reference proteome</keyword>
<dbReference type="Pfam" id="PF03781">
    <property type="entry name" value="FGE-sulfatase"/>
    <property type="match status" value="2"/>
</dbReference>
<dbReference type="InterPro" id="IPR017806">
    <property type="entry name" value="EgtB"/>
</dbReference>
<reference evidence="8" key="1">
    <citation type="submission" date="2020-05" db="EMBL/GenBank/DDBJ databases">
        <title>Frigoriglobus tundricola gen. nov., sp. nov., a psychrotolerant cellulolytic planctomycete of the family Gemmataceae with two divergent copies of 16S rRNA gene.</title>
        <authorList>
            <person name="Kulichevskaya I.S."/>
            <person name="Ivanova A.A."/>
            <person name="Naumoff D.G."/>
            <person name="Beletsky A.V."/>
            <person name="Rijpstra W.I.C."/>
            <person name="Sinninghe Damste J.S."/>
            <person name="Mardanov A.V."/>
            <person name="Ravin N.V."/>
            <person name="Dedysh S.N."/>
        </authorList>
    </citation>
    <scope>NUCLEOTIDE SEQUENCE [LARGE SCALE GENOMIC DNA]</scope>
    <source>
        <strain evidence="8">PL17</strain>
    </source>
</reference>
<gene>
    <name evidence="7" type="ORF">FTUN_3079</name>
</gene>
<feature type="domain" description="Sulfatase-modifying factor enzyme-like" evidence="5">
    <location>
        <begin position="342"/>
        <end position="416"/>
    </location>
</feature>
<organism evidence="7 8">
    <name type="scientific">Frigoriglobus tundricola</name>
    <dbReference type="NCBI Taxonomy" id="2774151"/>
    <lineage>
        <taxon>Bacteria</taxon>
        <taxon>Pseudomonadati</taxon>
        <taxon>Planctomycetota</taxon>
        <taxon>Planctomycetia</taxon>
        <taxon>Gemmatales</taxon>
        <taxon>Gemmataceae</taxon>
        <taxon>Frigoriglobus</taxon>
    </lineage>
</organism>
<dbReference type="GO" id="GO:0052699">
    <property type="term" value="P:ergothioneine biosynthetic process"/>
    <property type="evidence" value="ECO:0007669"/>
    <property type="project" value="InterPro"/>
</dbReference>
<dbReference type="PANTHER" id="PTHR23150">
    <property type="entry name" value="SULFATASE MODIFYING FACTOR 1, 2"/>
    <property type="match status" value="1"/>
</dbReference>
<protein>
    <recommendedName>
        <fullName evidence="9">Ergothioneine biosynthesis protein EgtB</fullName>
    </recommendedName>
</protein>
<dbReference type="RefSeq" id="WP_171471296.1">
    <property type="nucleotide sequence ID" value="NZ_CP053452.2"/>
</dbReference>
<evidence type="ECO:0000256" key="2">
    <source>
        <dbReference type="ARBA" id="ARBA00023004"/>
    </source>
</evidence>
<dbReference type="Pfam" id="PF12867">
    <property type="entry name" value="DinB_2"/>
    <property type="match status" value="1"/>
</dbReference>
<evidence type="ECO:0000313" key="7">
    <source>
        <dbReference type="EMBL" id="QJW95530.1"/>
    </source>
</evidence>
<feature type="domain" description="DinB-like" evidence="6">
    <location>
        <begin position="18"/>
        <end position="151"/>
    </location>
</feature>
<evidence type="ECO:0000256" key="1">
    <source>
        <dbReference type="ARBA" id="ARBA00023002"/>
    </source>
</evidence>
<dbReference type="InterPro" id="IPR024775">
    <property type="entry name" value="DinB-like"/>
</dbReference>
<evidence type="ECO:0000313" key="8">
    <source>
        <dbReference type="Proteomes" id="UP000503447"/>
    </source>
</evidence>
<dbReference type="EMBL" id="CP053452">
    <property type="protein sequence ID" value="QJW95530.1"/>
    <property type="molecule type" value="Genomic_DNA"/>
</dbReference>
<dbReference type="Gene3D" id="3.90.1580.10">
    <property type="entry name" value="paralog of FGE (formylglycine-generating enzyme)"/>
    <property type="match status" value="2"/>
</dbReference>
<evidence type="ECO:0008006" key="9">
    <source>
        <dbReference type="Google" id="ProtNLM"/>
    </source>
</evidence>
<proteinExistence type="predicted"/>